<dbReference type="GO" id="GO:0042773">
    <property type="term" value="P:ATP synthesis coupled electron transport"/>
    <property type="evidence" value="ECO:0007669"/>
    <property type="project" value="TreeGrafter"/>
</dbReference>
<keyword evidence="9 12" id="KW-1133">Transmembrane helix</keyword>
<keyword evidence="10" id="KW-0560">Oxidoreductase</keyword>
<dbReference type="SUPFAM" id="SSF49503">
    <property type="entry name" value="Cupredoxins"/>
    <property type="match status" value="1"/>
</dbReference>
<evidence type="ECO:0000313" key="15">
    <source>
        <dbReference type="EMBL" id="MDQ2093648.1"/>
    </source>
</evidence>
<keyword evidence="3" id="KW-0813">Transport</keyword>
<dbReference type="SUPFAM" id="SSF81464">
    <property type="entry name" value="Cytochrome c oxidase subunit II-like, transmembrane region"/>
    <property type="match status" value="1"/>
</dbReference>
<comment type="subcellular location">
    <subcellularLocation>
        <location evidence="1">Cell membrane</location>
        <topology evidence="1">Multi-pass membrane protein</topology>
    </subcellularLocation>
</comment>
<dbReference type="InterPro" id="IPR002429">
    <property type="entry name" value="CcO_II-like_C"/>
</dbReference>
<reference evidence="15" key="1">
    <citation type="submission" date="2022-07" db="EMBL/GenBank/DDBJ databases">
        <authorList>
            <person name="Otstavnykh N."/>
            <person name="Isaeva M."/>
            <person name="Bystritskaya E."/>
        </authorList>
    </citation>
    <scope>NUCLEOTIDE SEQUENCE</scope>
    <source>
        <strain evidence="15">10Alg 79</strain>
    </source>
</reference>
<proteinExistence type="inferred from homology"/>
<gene>
    <name evidence="15" type="ORF">NOI20_05970</name>
</gene>
<dbReference type="InterPro" id="IPR036257">
    <property type="entry name" value="Cyt_c_oxidase_su2_TM_sf"/>
</dbReference>
<dbReference type="CDD" id="cd04212">
    <property type="entry name" value="CuRO_UO_II"/>
    <property type="match status" value="1"/>
</dbReference>
<evidence type="ECO:0000256" key="8">
    <source>
        <dbReference type="ARBA" id="ARBA00022982"/>
    </source>
</evidence>
<evidence type="ECO:0000256" key="9">
    <source>
        <dbReference type="ARBA" id="ARBA00022989"/>
    </source>
</evidence>
<reference evidence="15" key="2">
    <citation type="submission" date="2023-04" db="EMBL/GenBank/DDBJ databases">
        <title>'Rhodoalgimonas zhirmunskyi' gen. nov., isolated from a red alga.</title>
        <authorList>
            <person name="Nedashkovskaya O.I."/>
            <person name="Otstavnykh N.Y."/>
            <person name="Bystritskaya E.P."/>
            <person name="Balabanova L.A."/>
            <person name="Isaeva M.P."/>
        </authorList>
    </citation>
    <scope>NUCLEOTIDE SEQUENCE</scope>
    <source>
        <strain evidence="15">10Alg 79</strain>
    </source>
</reference>
<dbReference type="InterPro" id="IPR034227">
    <property type="entry name" value="CuRO_UO_II"/>
</dbReference>
<dbReference type="InterPro" id="IPR008972">
    <property type="entry name" value="Cupredoxin"/>
</dbReference>
<dbReference type="AlphaFoldDB" id="A0AAJ1U9B8"/>
<feature type="domain" description="Cytochrome oxidase subunit II transmembrane region profile" evidence="14">
    <location>
        <begin position="25"/>
        <end position="121"/>
    </location>
</feature>
<evidence type="ECO:0000256" key="10">
    <source>
        <dbReference type="ARBA" id="ARBA00023002"/>
    </source>
</evidence>
<keyword evidence="11 12" id="KW-0472">Membrane</keyword>
<keyword evidence="8" id="KW-0249">Electron transport</keyword>
<dbReference type="PROSITE" id="PS50999">
    <property type="entry name" value="COX2_TM"/>
    <property type="match status" value="1"/>
</dbReference>
<dbReference type="Proteomes" id="UP001227162">
    <property type="component" value="Unassembled WGS sequence"/>
</dbReference>
<name>A0AAJ1U9B8_9RHOB</name>
<protein>
    <submittedName>
        <fullName evidence="15">Cytochrome ubiquinol oxidase subunit II</fullName>
    </submittedName>
</protein>
<dbReference type="GO" id="GO:0016491">
    <property type="term" value="F:oxidoreductase activity"/>
    <property type="evidence" value="ECO:0007669"/>
    <property type="project" value="UniProtKB-KW"/>
</dbReference>
<evidence type="ECO:0000256" key="5">
    <source>
        <dbReference type="ARBA" id="ARBA00022660"/>
    </source>
</evidence>
<keyword evidence="4" id="KW-1003">Cell membrane</keyword>
<evidence type="ECO:0000259" key="14">
    <source>
        <dbReference type="PROSITE" id="PS50999"/>
    </source>
</evidence>
<keyword evidence="16" id="KW-1185">Reference proteome</keyword>
<evidence type="ECO:0000256" key="11">
    <source>
        <dbReference type="ARBA" id="ARBA00023136"/>
    </source>
</evidence>
<evidence type="ECO:0000256" key="6">
    <source>
        <dbReference type="ARBA" id="ARBA00022692"/>
    </source>
</evidence>
<dbReference type="PROSITE" id="PS51257">
    <property type="entry name" value="PROKAR_LIPOPROTEIN"/>
    <property type="match status" value="1"/>
</dbReference>
<keyword evidence="6 12" id="KW-0812">Transmembrane</keyword>
<dbReference type="PROSITE" id="PS50857">
    <property type="entry name" value="COX2_CUA"/>
    <property type="match status" value="1"/>
</dbReference>
<accession>A0AAJ1U9B8</accession>
<sequence length="290" mass="31847">MRLARYLNSGGAARAGALLLAALSLAGCADLGFINPAGPVAAAQRDHLWSILWWMMPVVVPLFVLLPLILWRYRYRGAGDYRPDWTHSNQFEVLIWGLPVIIVGVLGYNLWVETVEMDPYKPLPGGEPMQIQVIGYDWKWLFLYPEQGVSTVNALYLPVNRPVEFELTSASVLQSFLIPKLGGQIYAMPGMITKQNLKGDVAGDYIGLNTQYNGNNFTDQHFDVHVVPEASFDAWVTHVKDSGAPALDEKMLAALQVPSVPEAPDLFSTAPDGAFEGVVEQAMVKGTCGI</sequence>
<dbReference type="GO" id="GO:0005507">
    <property type="term" value="F:copper ion binding"/>
    <property type="evidence" value="ECO:0007669"/>
    <property type="project" value="InterPro"/>
</dbReference>
<dbReference type="PANTHER" id="PTHR22888">
    <property type="entry name" value="CYTOCHROME C OXIDASE, SUBUNIT II"/>
    <property type="match status" value="1"/>
</dbReference>
<feature type="domain" description="Cytochrome oxidase subunit II copper A binding" evidence="13">
    <location>
        <begin position="126"/>
        <end position="238"/>
    </location>
</feature>
<comment type="caution">
    <text evidence="15">The sequence shown here is derived from an EMBL/GenBank/DDBJ whole genome shotgun (WGS) entry which is preliminary data.</text>
</comment>
<organism evidence="15 16">
    <name type="scientific">Rhodalgimonas zhirmunskyi</name>
    <dbReference type="NCBI Taxonomy" id="2964767"/>
    <lineage>
        <taxon>Bacteria</taxon>
        <taxon>Pseudomonadati</taxon>
        <taxon>Pseudomonadota</taxon>
        <taxon>Alphaproteobacteria</taxon>
        <taxon>Rhodobacterales</taxon>
        <taxon>Roseobacteraceae</taxon>
        <taxon>Rhodalgimonas</taxon>
    </lineage>
</organism>
<dbReference type="Gene3D" id="2.60.40.420">
    <property type="entry name" value="Cupredoxins - blue copper proteins"/>
    <property type="match status" value="1"/>
</dbReference>
<feature type="transmembrane region" description="Helical" evidence="12">
    <location>
        <begin position="52"/>
        <end position="73"/>
    </location>
</feature>
<keyword evidence="5" id="KW-0679">Respiratory chain</keyword>
<dbReference type="GO" id="GO:0005886">
    <property type="term" value="C:plasma membrane"/>
    <property type="evidence" value="ECO:0007669"/>
    <property type="project" value="UniProtKB-SubCell"/>
</dbReference>
<dbReference type="Gene3D" id="1.10.287.90">
    <property type="match status" value="1"/>
</dbReference>
<evidence type="ECO:0000256" key="4">
    <source>
        <dbReference type="ARBA" id="ARBA00022475"/>
    </source>
</evidence>
<dbReference type="Pfam" id="PF00116">
    <property type="entry name" value="COX2"/>
    <property type="match status" value="1"/>
</dbReference>
<dbReference type="GO" id="GO:0004129">
    <property type="term" value="F:cytochrome-c oxidase activity"/>
    <property type="evidence" value="ECO:0007669"/>
    <property type="project" value="InterPro"/>
</dbReference>
<keyword evidence="7" id="KW-0732">Signal</keyword>
<evidence type="ECO:0000256" key="7">
    <source>
        <dbReference type="ARBA" id="ARBA00022729"/>
    </source>
</evidence>
<evidence type="ECO:0000256" key="12">
    <source>
        <dbReference type="SAM" id="Phobius"/>
    </source>
</evidence>
<evidence type="ECO:0000256" key="1">
    <source>
        <dbReference type="ARBA" id="ARBA00004651"/>
    </source>
</evidence>
<evidence type="ECO:0000256" key="2">
    <source>
        <dbReference type="ARBA" id="ARBA00007866"/>
    </source>
</evidence>
<evidence type="ECO:0000256" key="3">
    <source>
        <dbReference type="ARBA" id="ARBA00022448"/>
    </source>
</evidence>
<evidence type="ECO:0000313" key="16">
    <source>
        <dbReference type="Proteomes" id="UP001227162"/>
    </source>
</evidence>
<feature type="transmembrane region" description="Helical" evidence="12">
    <location>
        <begin position="93"/>
        <end position="111"/>
    </location>
</feature>
<dbReference type="InterPro" id="IPR045187">
    <property type="entry name" value="CcO_II"/>
</dbReference>
<dbReference type="RefSeq" id="WP_317625231.1">
    <property type="nucleotide sequence ID" value="NZ_JANFFA010000001.1"/>
</dbReference>
<dbReference type="EMBL" id="JANFFA010000001">
    <property type="protein sequence ID" value="MDQ2093648.1"/>
    <property type="molecule type" value="Genomic_DNA"/>
</dbReference>
<evidence type="ECO:0000259" key="13">
    <source>
        <dbReference type="PROSITE" id="PS50857"/>
    </source>
</evidence>
<dbReference type="InterPro" id="IPR011759">
    <property type="entry name" value="Cyt_c_oxidase_su2_TM_dom"/>
</dbReference>
<dbReference type="PANTHER" id="PTHR22888:SF18">
    <property type="entry name" value="CYTOCHROME BO(3) UBIQUINOL OXIDASE SUBUNIT 2"/>
    <property type="match status" value="1"/>
</dbReference>
<comment type="similarity">
    <text evidence="2">Belongs to the cytochrome c oxidase subunit 2 family.</text>
</comment>